<protein>
    <recommendedName>
        <fullName evidence="4">AmmeMemoRadiSam system protein B</fullName>
    </recommendedName>
</protein>
<dbReference type="OrthoDB" id="9771412at2"/>
<dbReference type="KEGG" id="uli:ETAA1_28890"/>
<dbReference type="Gene3D" id="1.10.10.1150">
    <property type="entry name" value="Coenzyme PQQ synthesis protein D (PqqD)"/>
    <property type="match status" value="1"/>
</dbReference>
<dbReference type="PANTHER" id="PTHR11060">
    <property type="entry name" value="PROTEIN MEMO1"/>
    <property type="match status" value="1"/>
</dbReference>
<dbReference type="Proteomes" id="UP000319576">
    <property type="component" value="Chromosome"/>
</dbReference>
<evidence type="ECO:0000313" key="2">
    <source>
        <dbReference type="EMBL" id="QDU20926.1"/>
    </source>
</evidence>
<comment type="similarity">
    <text evidence="1">Belongs to the MEMO1 family.</text>
</comment>
<dbReference type="CDD" id="cd07361">
    <property type="entry name" value="MEMO_like"/>
    <property type="match status" value="1"/>
</dbReference>
<dbReference type="NCBIfam" id="TIGR04336">
    <property type="entry name" value="AmmeMemoSam_B"/>
    <property type="match status" value="1"/>
</dbReference>
<name>A0A517XTU1_9BACT</name>
<evidence type="ECO:0000313" key="3">
    <source>
        <dbReference type="Proteomes" id="UP000319576"/>
    </source>
</evidence>
<dbReference type="InterPro" id="IPR002737">
    <property type="entry name" value="MEMO1_fam"/>
</dbReference>
<reference evidence="2 3" key="1">
    <citation type="submission" date="2019-02" db="EMBL/GenBank/DDBJ databases">
        <title>Deep-cultivation of Planctomycetes and their phenomic and genomic characterization uncovers novel biology.</title>
        <authorList>
            <person name="Wiegand S."/>
            <person name="Jogler M."/>
            <person name="Boedeker C."/>
            <person name="Pinto D."/>
            <person name="Vollmers J."/>
            <person name="Rivas-Marin E."/>
            <person name="Kohn T."/>
            <person name="Peeters S.H."/>
            <person name="Heuer A."/>
            <person name="Rast P."/>
            <person name="Oberbeckmann S."/>
            <person name="Bunk B."/>
            <person name="Jeske O."/>
            <person name="Meyerdierks A."/>
            <person name="Storesund J.E."/>
            <person name="Kallscheuer N."/>
            <person name="Luecker S."/>
            <person name="Lage O.M."/>
            <person name="Pohl T."/>
            <person name="Merkel B.J."/>
            <person name="Hornburger P."/>
            <person name="Mueller R.-W."/>
            <person name="Bruemmer F."/>
            <person name="Labrenz M."/>
            <person name="Spormann A.M."/>
            <person name="Op den Camp H."/>
            <person name="Overmann J."/>
            <person name="Amann R."/>
            <person name="Jetten M.S.M."/>
            <person name="Mascher T."/>
            <person name="Medema M.H."/>
            <person name="Devos D.P."/>
            <person name="Kaster A.-K."/>
            <person name="Ovreas L."/>
            <person name="Rohde M."/>
            <person name="Galperin M.Y."/>
            <person name="Jogler C."/>
        </authorList>
    </citation>
    <scope>NUCLEOTIDE SEQUENCE [LARGE SCALE GENOMIC DNA]</scope>
    <source>
        <strain evidence="2 3">ETA_A1</strain>
    </source>
</reference>
<evidence type="ECO:0000256" key="1">
    <source>
        <dbReference type="ARBA" id="ARBA00006315"/>
    </source>
</evidence>
<dbReference type="AlphaFoldDB" id="A0A517XTU1"/>
<dbReference type="PANTHER" id="PTHR11060:SF0">
    <property type="entry name" value="PROTEIN MEMO1"/>
    <property type="match status" value="1"/>
</dbReference>
<organism evidence="2 3">
    <name type="scientific">Urbifossiella limnaea</name>
    <dbReference type="NCBI Taxonomy" id="2528023"/>
    <lineage>
        <taxon>Bacteria</taxon>
        <taxon>Pseudomonadati</taxon>
        <taxon>Planctomycetota</taxon>
        <taxon>Planctomycetia</taxon>
        <taxon>Gemmatales</taxon>
        <taxon>Gemmataceae</taxon>
        <taxon>Urbifossiella</taxon>
    </lineage>
</organism>
<dbReference type="EMBL" id="CP036273">
    <property type="protein sequence ID" value="QDU20926.1"/>
    <property type="molecule type" value="Genomic_DNA"/>
</dbReference>
<dbReference type="RefSeq" id="WP_145239333.1">
    <property type="nucleotide sequence ID" value="NZ_CP036273.1"/>
</dbReference>
<evidence type="ECO:0008006" key="4">
    <source>
        <dbReference type="Google" id="ProtNLM"/>
    </source>
</evidence>
<proteinExistence type="inferred from homology"/>
<dbReference type="InterPro" id="IPR041881">
    <property type="entry name" value="PqqD_sf"/>
</dbReference>
<dbReference type="Gene3D" id="3.40.830.10">
    <property type="entry name" value="LigB-like"/>
    <property type="match status" value="1"/>
</dbReference>
<sequence>MTTSARPKLRDRLAAERAEGSFHVTDPYRVGSPVQLSPLALEVVKRLDGTRTLSDIQAELTTLTGGTILPLDTLDGLVKALDDALLLDSPALAARIGGPVRLPSCVGAYDGDPARLRAQVDALFTAPGGPGLPGKPAPSPHGRLRAVLVPHMDYARGNVTYGWGFKELAERTDARLFVVVATSHYSPHRYTLSRQHFETPLGVCETDSSFVERLDAVYGPGLFDDPLAHVPEHSIELEVVVLQRLLGERVRIVPLLCGSLGDCVDDGTDPAAAADVARMVNALRAAEAAAGEPVCYVISGDLAHIGPKFGDRRKAEGAWLKQSEGQDRTILTALEKADPAAYFGVIAAEADERRICGLPPTYLTLAAAGPTSGRVLHYQQFLDPKGRESVSFAAAAFYD</sequence>
<dbReference type="Pfam" id="PF01875">
    <property type="entry name" value="Memo"/>
    <property type="match status" value="1"/>
</dbReference>
<keyword evidence="3" id="KW-1185">Reference proteome</keyword>
<accession>A0A517XTU1</accession>
<gene>
    <name evidence="2" type="ORF">ETAA1_28890</name>
</gene>